<reference evidence="2" key="1">
    <citation type="submission" date="2022-08" db="EMBL/GenBank/DDBJ databases">
        <authorList>
            <person name="Tistechok S."/>
            <person name="Samborskyy M."/>
            <person name="Roman I."/>
        </authorList>
    </citation>
    <scope>NUCLEOTIDE SEQUENCE</scope>
    <source>
        <strain evidence="2">DSM 103496</strain>
    </source>
</reference>
<feature type="transmembrane region" description="Helical" evidence="1">
    <location>
        <begin position="12"/>
        <end position="30"/>
    </location>
</feature>
<feature type="transmembrane region" description="Helical" evidence="1">
    <location>
        <begin position="87"/>
        <end position="106"/>
    </location>
</feature>
<evidence type="ECO:0000313" key="2">
    <source>
        <dbReference type="EMBL" id="MCS7481536.1"/>
    </source>
</evidence>
<organism evidence="2 3">
    <name type="scientific">Umezawaea endophytica</name>
    <dbReference type="NCBI Taxonomy" id="1654476"/>
    <lineage>
        <taxon>Bacteria</taxon>
        <taxon>Bacillati</taxon>
        <taxon>Actinomycetota</taxon>
        <taxon>Actinomycetes</taxon>
        <taxon>Pseudonocardiales</taxon>
        <taxon>Pseudonocardiaceae</taxon>
        <taxon>Umezawaea</taxon>
    </lineage>
</organism>
<keyword evidence="1" id="KW-1133">Transmembrane helix</keyword>
<protein>
    <submittedName>
        <fullName evidence="2">DUF998 domain-containing protein</fullName>
    </submittedName>
</protein>
<feature type="transmembrane region" description="Helical" evidence="1">
    <location>
        <begin position="177"/>
        <end position="202"/>
    </location>
</feature>
<dbReference type="AlphaFoldDB" id="A0A9X2VRM0"/>
<proteinExistence type="predicted"/>
<feature type="transmembrane region" description="Helical" evidence="1">
    <location>
        <begin position="50"/>
        <end position="75"/>
    </location>
</feature>
<comment type="caution">
    <text evidence="2">The sequence shown here is derived from an EMBL/GenBank/DDBJ whole genome shotgun (WGS) entry which is preliminary data.</text>
</comment>
<accession>A0A9X2VRM0</accession>
<dbReference type="Pfam" id="PF06197">
    <property type="entry name" value="DUF998"/>
    <property type="match status" value="1"/>
</dbReference>
<dbReference type="Proteomes" id="UP001141259">
    <property type="component" value="Unassembled WGS sequence"/>
</dbReference>
<dbReference type="InterPro" id="IPR009339">
    <property type="entry name" value="DUF998"/>
</dbReference>
<keyword evidence="3" id="KW-1185">Reference proteome</keyword>
<keyword evidence="1" id="KW-0812">Transmembrane</keyword>
<evidence type="ECO:0000313" key="3">
    <source>
        <dbReference type="Proteomes" id="UP001141259"/>
    </source>
</evidence>
<name>A0A9X2VRM0_9PSEU</name>
<dbReference type="EMBL" id="JANYMP010000018">
    <property type="protein sequence ID" value="MCS7481536.1"/>
    <property type="molecule type" value="Genomic_DNA"/>
</dbReference>
<evidence type="ECO:0000256" key="1">
    <source>
        <dbReference type="SAM" id="Phobius"/>
    </source>
</evidence>
<sequence>MAEIQAKRRAVLAPLAVASLVLSLFPIVYLHVASAGQISPISHTISDYIFVANGTGLLAVTALSLAAGSVVLLIALFGAGLPRRGPITVLVGLWAAGLTTAAVFPTDPTGTPTTLSGAVHRYAGAVMFVSLPLAGLLISRRFIPSTTVRRLSLASGITSFLFLLSHVPVVFPGDGAVLLGLAERILFAVLYGLLFALAAALWRDTAPQRRTGEVTA</sequence>
<keyword evidence="1" id="KW-0472">Membrane</keyword>
<dbReference type="RefSeq" id="WP_259627022.1">
    <property type="nucleotide sequence ID" value="NZ_JANYMP010000018.1"/>
</dbReference>
<feature type="transmembrane region" description="Helical" evidence="1">
    <location>
        <begin position="118"/>
        <end position="139"/>
    </location>
</feature>
<gene>
    <name evidence="2" type="ORF">NZH93_32170</name>
</gene>
<feature type="transmembrane region" description="Helical" evidence="1">
    <location>
        <begin position="151"/>
        <end position="171"/>
    </location>
</feature>